<reference evidence="10" key="1">
    <citation type="submission" date="2021-01" db="EMBL/GenBank/DDBJ databases">
        <authorList>
            <person name="Corre E."/>
            <person name="Pelletier E."/>
            <person name="Niang G."/>
            <person name="Scheremetjew M."/>
            <person name="Finn R."/>
            <person name="Kale V."/>
            <person name="Holt S."/>
            <person name="Cochrane G."/>
            <person name="Meng A."/>
            <person name="Brown T."/>
            <person name="Cohen L."/>
        </authorList>
    </citation>
    <scope>NUCLEOTIDE SEQUENCE</scope>
    <source>
        <strain evidence="10">CCAP 1951/1</strain>
    </source>
</reference>
<evidence type="ECO:0000259" key="9">
    <source>
        <dbReference type="SMART" id="SM00382"/>
    </source>
</evidence>
<evidence type="ECO:0000256" key="1">
    <source>
        <dbReference type="ARBA" id="ARBA00004123"/>
    </source>
</evidence>
<comment type="subcellular location">
    <subcellularLocation>
        <location evidence="1">Nucleus</location>
    </subcellularLocation>
</comment>
<gene>
    <name evidence="10" type="ORF">NDES1114_LOCUS29457</name>
</gene>
<dbReference type="AlphaFoldDB" id="A0A7S1QP23"/>
<dbReference type="Pfam" id="PF17856">
    <property type="entry name" value="TIP49_C"/>
    <property type="match status" value="1"/>
</dbReference>
<dbReference type="SMART" id="SM00382">
    <property type="entry name" value="AAA"/>
    <property type="match status" value="1"/>
</dbReference>
<dbReference type="SUPFAM" id="SSF52540">
    <property type="entry name" value="P-loop containing nucleoside triphosphate hydrolases"/>
    <property type="match status" value="1"/>
</dbReference>
<dbReference type="InterPro" id="IPR027238">
    <property type="entry name" value="RuvB-like"/>
</dbReference>
<dbReference type="InterPro" id="IPR042487">
    <property type="entry name" value="RuvBL1/2_DNA/RNA_bd_dom"/>
</dbReference>
<keyword evidence="6 8" id="KW-0067">ATP-binding</keyword>
<organism evidence="10">
    <name type="scientific">Neobodo designis</name>
    <name type="common">Flagellated protozoan</name>
    <name type="synonym">Bodo designis</name>
    <dbReference type="NCBI Taxonomy" id="312471"/>
    <lineage>
        <taxon>Eukaryota</taxon>
        <taxon>Discoba</taxon>
        <taxon>Euglenozoa</taxon>
        <taxon>Kinetoplastea</taxon>
        <taxon>Metakinetoplastina</taxon>
        <taxon>Neobodonida</taxon>
        <taxon>Neobodo</taxon>
    </lineage>
</organism>
<dbReference type="EC" id="3.6.4.12" evidence="8"/>
<dbReference type="Gene3D" id="2.40.50.360">
    <property type="entry name" value="RuvB-like helicase, domain II"/>
    <property type="match status" value="1"/>
</dbReference>
<evidence type="ECO:0000256" key="5">
    <source>
        <dbReference type="ARBA" id="ARBA00022806"/>
    </source>
</evidence>
<keyword evidence="7 8" id="KW-0539">Nucleus</keyword>
<dbReference type="FunFam" id="1.10.8.60:FF:000010">
    <property type="entry name" value="RuvB-like helicase"/>
    <property type="match status" value="1"/>
</dbReference>
<dbReference type="FunFam" id="2.40.50.360:FF:000001">
    <property type="entry name" value="RuvB-like helicase"/>
    <property type="match status" value="1"/>
</dbReference>
<sequence length="460" mass="49961">MSGIKIEEVVSTTRRERIATHSHVKGLGLDEKGVAGEAGADGLVGQTKAREASGVVVELIKTKKMSGRAMLYAGPPGTGKTALALAVSKELGPKVPFCPMVGSEVYSAEVKKTAVLMENFRRAIGLLIKENKEVYEGEVTELRAEETDNPLGGYGKTISHVILTLKSVKGSKQLKLDAAIYESIEKEKITVGDVIYIEASSGAVKRVGRSDAYAADTDLEADEFVPLPKGDVHKKKEIVQNVTLHDLDTANARPNQGGDAMSLVSSLMKQKKTEITEKLRQEINKVVNKYIDQGVAELVPGVLFIDEVHMLDIECFTFLNKALESTLAPVVIFATNRGMCRIRGTDIRSPHGIPTDLLDRLLVIRTTPYGLDEMTAIVDIRARVEGVKLDDEALVELGEIGKNTTMRFVVQLLAPAQIVAQTCGSDVITVDHIQCVAELFHDAKGSAKILHENASQFVYQ</sequence>
<comment type="catalytic activity">
    <reaction evidence="8">
        <text>ATP + H2O = ADP + phosphate + H(+)</text>
        <dbReference type="Rhea" id="RHEA:13065"/>
        <dbReference type="ChEBI" id="CHEBI:15377"/>
        <dbReference type="ChEBI" id="CHEBI:15378"/>
        <dbReference type="ChEBI" id="CHEBI:30616"/>
        <dbReference type="ChEBI" id="CHEBI:43474"/>
        <dbReference type="ChEBI" id="CHEBI:456216"/>
        <dbReference type="EC" id="3.6.4.12"/>
    </reaction>
</comment>
<evidence type="ECO:0000256" key="2">
    <source>
        <dbReference type="ARBA" id="ARBA00007519"/>
    </source>
</evidence>
<keyword evidence="8" id="KW-0805">Transcription regulation</keyword>
<dbReference type="GO" id="GO:0005524">
    <property type="term" value="F:ATP binding"/>
    <property type="evidence" value="ECO:0007669"/>
    <property type="project" value="UniProtKB-KW"/>
</dbReference>
<evidence type="ECO:0000256" key="8">
    <source>
        <dbReference type="RuleBase" id="RU363048"/>
    </source>
</evidence>
<comment type="similarity">
    <text evidence="2 8">Belongs to the RuvB family.</text>
</comment>
<dbReference type="InterPro" id="IPR010339">
    <property type="entry name" value="TIP49_P-loop"/>
</dbReference>
<dbReference type="InterPro" id="IPR027417">
    <property type="entry name" value="P-loop_NTPase"/>
</dbReference>
<dbReference type="EMBL" id="HBGF01044022">
    <property type="protein sequence ID" value="CAD9144456.1"/>
    <property type="molecule type" value="Transcribed_RNA"/>
</dbReference>
<dbReference type="PANTHER" id="PTHR11093">
    <property type="entry name" value="RUVB-RELATED REPTIN AND PONTIN"/>
    <property type="match status" value="1"/>
</dbReference>
<evidence type="ECO:0000256" key="7">
    <source>
        <dbReference type="ARBA" id="ARBA00023242"/>
    </source>
</evidence>
<dbReference type="InterPro" id="IPR041048">
    <property type="entry name" value="RuvB-like_C"/>
</dbReference>
<dbReference type="InterPro" id="IPR003593">
    <property type="entry name" value="AAA+_ATPase"/>
</dbReference>
<dbReference type="GO" id="GO:0005634">
    <property type="term" value="C:nucleus"/>
    <property type="evidence" value="ECO:0007669"/>
    <property type="project" value="UniProtKB-SubCell"/>
</dbReference>
<evidence type="ECO:0000256" key="3">
    <source>
        <dbReference type="ARBA" id="ARBA00022741"/>
    </source>
</evidence>
<feature type="domain" description="AAA+ ATPase" evidence="9">
    <location>
        <begin position="66"/>
        <end position="355"/>
    </location>
</feature>
<keyword evidence="4 8" id="KW-0378">Hydrolase</keyword>
<protein>
    <recommendedName>
        <fullName evidence="8">RuvB-like helicase</fullName>
        <ecNumber evidence="8">3.6.4.12</ecNumber>
    </recommendedName>
</protein>
<keyword evidence="3 8" id="KW-0547">Nucleotide-binding</keyword>
<dbReference type="Gene3D" id="3.40.50.300">
    <property type="entry name" value="P-loop containing nucleotide triphosphate hydrolases"/>
    <property type="match status" value="1"/>
</dbReference>
<evidence type="ECO:0000313" key="10">
    <source>
        <dbReference type="EMBL" id="CAD9144456.1"/>
    </source>
</evidence>
<dbReference type="GO" id="GO:0016787">
    <property type="term" value="F:hydrolase activity"/>
    <property type="evidence" value="ECO:0007669"/>
    <property type="project" value="UniProtKB-KW"/>
</dbReference>
<dbReference type="Gene3D" id="1.10.8.60">
    <property type="match status" value="1"/>
</dbReference>
<dbReference type="Pfam" id="PF06068">
    <property type="entry name" value="TIP49"/>
    <property type="match status" value="1"/>
</dbReference>
<proteinExistence type="inferred from homology"/>
<evidence type="ECO:0000256" key="4">
    <source>
        <dbReference type="ARBA" id="ARBA00022801"/>
    </source>
</evidence>
<name>A0A7S1QP23_NEODS</name>
<dbReference type="GO" id="GO:0003678">
    <property type="term" value="F:DNA helicase activity"/>
    <property type="evidence" value="ECO:0007669"/>
    <property type="project" value="UniProtKB-EC"/>
</dbReference>
<keyword evidence="5 8" id="KW-0347">Helicase</keyword>
<evidence type="ECO:0000256" key="6">
    <source>
        <dbReference type="ARBA" id="ARBA00022840"/>
    </source>
</evidence>
<accession>A0A7S1QP23</accession>
<keyword evidence="8" id="KW-0804">Transcription</keyword>